<feature type="compositionally biased region" description="Polar residues" evidence="1">
    <location>
        <begin position="420"/>
        <end position="434"/>
    </location>
</feature>
<dbReference type="EMBL" id="JAVFWL010000001">
    <property type="protein sequence ID" value="KAK6727258.1"/>
    <property type="molecule type" value="Genomic_DNA"/>
</dbReference>
<accession>A0ABR1BLF5</accession>
<dbReference type="InterPro" id="IPR053360">
    <property type="entry name" value="Zinc_finger_domain"/>
</dbReference>
<dbReference type="PANTHER" id="PTHR36945">
    <property type="entry name" value="HIGH INCIDENCE OF MALES (INCREASED X CHROMOSOME LOSS)-RELATED-RELATED"/>
    <property type="match status" value="1"/>
</dbReference>
<protein>
    <recommendedName>
        <fullName evidence="4">C2H2-type domain-containing protein</fullName>
    </recommendedName>
</protein>
<organism evidence="2 3">
    <name type="scientific">Necator americanus</name>
    <name type="common">Human hookworm</name>
    <dbReference type="NCBI Taxonomy" id="51031"/>
    <lineage>
        <taxon>Eukaryota</taxon>
        <taxon>Metazoa</taxon>
        <taxon>Ecdysozoa</taxon>
        <taxon>Nematoda</taxon>
        <taxon>Chromadorea</taxon>
        <taxon>Rhabditida</taxon>
        <taxon>Rhabditina</taxon>
        <taxon>Rhabditomorpha</taxon>
        <taxon>Strongyloidea</taxon>
        <taxon>Ancylostomatidae</taxon>
        <taxon>Bunostominae</taxon>
        <taxon>Necator</taxon>
    </lineage>
</organism>
<evidence type="ECO:0008006" key="4">
    <source>
        <dbReference type="Google" id="ProtNLM"/>
    </source>
</evidence>
<comment type="caution">
    <text evidence="2">The sequence shown here is derived from an EMBL/GenBank/DDBJ whole genome shotgun (WGS) entry which is preliminary data.</text>
</comment>
<evidence type="ECO:0000256" key="1">
    <source>
        <dbReference type="SAM" id="MobiDB-lite"/>
    </source>
</evidence>
<dbReference type="PANTHER" id="PTHR36945:SF1">
    <property type="entry name" value="ZINC FINGER PROTEIN C02F5.12-RELATED"/>
    <property type="match status" value="1"/>
</dbReference>
<keyword evidence="3" id="KW-1185">Reference proteome</keyword>
<evidence type="ECO:0000313" key="3">
    <source>
        <dbReference type="Proteomes" id="UP001303046"/>
    </source>
</evidence>
<sequence length="593" mass="66677">MRGRTLPLLNNTIRQSSSYVQVNIYDISIKGLRKKGIDIEQFLQHAGCRSVVMDVPFLVGNSWKCTKLTTERRTKSLDCCVSQSSPTFKTTGAKKNLASIDAPCSSSDIHAFEQVAAIEGFSQDHGSQVSSAVDILKSEDCSLLPECDSLDIEAICSEEQFSEYFRHVECTDIKEGCTANKPEVFYDCPEEFDEDDFIARDLDFSRMPISQSESSNEPVGSTSSLSRAGITSSYPSVGCSKTSDEPLNPEHIIPMSEVRNESESLKQVKRFDTSVQTSADMYTTVSATNGIREISNANYSDYVEFDTNDTNAETVEKQPTHSQKFNSASLRPLSTVLAQSLQCVMHEYSTTSDNSMQRDSCEISKSVNAQFSETEESDNDTAIESNLCEDVFVNSSFAHRSGRCGTDMKELKPFPHNAHIRTSSGADNNSNAERSPTHSRRKRARKSSAYSQESIDDECNKVQKTVSKMDENRNQKSTVSQLFHCQMPNCGRTLCYRKHYGKQRLVNHVRTHWKKRMKLCRLCGFKDITVNKIYHHHLKMHKNQKYPGATSTESKEDLNELLQLWNQCFPELPPIGIVKGVSSTRSTLNVEFY</sequence>
<dbReference type="Proteomes" id="UP001303046">
    <property type="component" value="Unassembled WGS sequence"/>
</dbReference>
<name>A0ABR1BLF5_NECAM</name>
<proteinExistence type="predicted"/>
<feature type="compositionally biased region" description="Basic residues" evidence="1">
    <location>
        <begin position="437"/>
        <end position="446"/>
    </location>
</feature>
<evidence type="ECO:0000313" key="2">
    <source>
        <dbReference type="EMBL" id="KAK6727258.1"/>
    </source>
</evidence>
<reference evidence="2 3" key="1">
    <citation type="submission" date="2023-08" db="EMBL/GenBank/DDBJ databases">
        <title>A Necator americanus chromosomal reference genome.</title>
        <authorList>
            <person name="Ilik V."/>
            <person name="Petrzelkova K.J."/>
            <person name="Pardy F."/>
            <person name="Fuh T."/>
            <person name="Niatou-Singa F.S."/>
            <person name="Gouil Q."/>
            <person name="Baker L."/>
            <person name="Ritchie M.E."/>
            <person name="Jex A.R."/>
            <person name="Gazzola D."/>
            <person name="Li H."/>
            <person name="Toshio Fujiwara R."/>
            <person name="Zhan B."/>
            <person name="Aroian R.V."/>
            <person name="Pafco B."/>
            <person name="Schwarz E.M."/>
        </authorList>
    </citation>
    <scope>NUCLEOTIDE SEQUENCE [LARGE SCALE GENOMIC DNA]</scope>
    <source>
        <strain evidence="2 3">Aroian</strain>
        <tissue evidence="2">Whole animal</tissue>
    </source>
</reference>
<feature type="region of interest" description="Disordered" evidence="1">
    <location>
        <begin position="209"/>
        <end position="228"/>
    </location>
</feature>
<feature type="region of interest" description="Disordered" evidence="1">
    <location>
        <begin position="417"/>
        <end position="455"/>
    </location>
</feature>
<gene>
    <name evidence="2" type="primary">Necator_chrI.g1271</name>
    <name evidence="2" type="ORF">RB195_005145</name>
</gene>